<evidence type="ECO:0000256" key="2">
    <source>
        <dbReference type="SAM" id="MobiDB-lite"/>
    </source>
</evidence>
<feature type="compositionally biased region" description="Low complexity" evidence="2">
    <location>
        <begin position="1418"/>
        <end position="1440"/>
    </location>
</feature>
<accession>A0A4V1IU08</accession>
<feature type="compositionally biased region" description="Pro residues" evidence="2">
    <location>
        <begin position="1394"/>
        <end position="1407"/>
    </location>
</feature>
<sequence length="1440" mass="152743">MASLPCRSSHPVVSAPVSAALASHAPAAAHDVDVDVDVDFDADSDFNIDTHFEDSVALTSPSYAAASSPSPADRASSSHADTPCRAPDPPHPGAGAQPGTAESSPAGGRDGPLARSVSHHALETDIVLLHRMLAMLADRPSHWPLLRIPPTQADAEGHTVHDLAVVKQKLDFPTMSTPEEQLAFRSFLIQALTHRLVPPQHWPPAPRPVAGAESATSPTPSSTRPSPYERLETWTAYVLGHGDPAAIPQILDLFACHAVPLTMDTVTVLAGRYMELLRPGTSLPYEYGSRHWDPTASASAAPLPAAEGPASMTPAQRSEAAACLNSAMTFIRLLQPYPNHVLSYAPSLVIEALCCVWHRASVPLVRLAETLHDVGGVPDFMLVGPDLVAYAARKLESLPETSQLLAHPLLRPVLEVCGVPALLRDLLPIAVTTEDPAVGAAALRAVVQVAPPSLRHELETLDEHWYPSVRPPAEPAIGAGREEGSAAPSQALASTAASTAAAADAMAVAQPLPASQEPPSAPPVTFDQEWEQMRTALPPLPPTANPFPTREALRRLLDANTHLVHAPLLPHSGGDAGAAAPRPLVMATSQLLALLERAAASTLTFEDEWRQILDDPQDASDASPVPPVSPHGVETTAVPDAAFWLILQCLLRHHAYPLAAQTLHRWRTATAPILALDVPLVDVPITPMTAPATAPSIVSPTATAEEAAHVGLALVNAMRKTRSAVDQTVARARYTRQLMVPGWVDEGGRSSSSSTASGRSGAAVWAQVLHHSPYPTHPAFYFVLAACQLHRDPRMRNHAPTNVFRRAWSAVHTQYDHALCLAAGFVAAGNAYLVRGSLGPVLRLTSDPRVLSSNGPRAKTTGLHALLMYLVAQRPMQRDHVVEDVAHQLLDLAYPLPGYLVDRLLAALGAAGGPRAVPAIDQLLRRACAAPAGSAVATAITADTMAALIRHHVVADRHYIYVAKWMRIATHQLGLVMPARLYVTLMTAAARQQPAHHAAQLVRAWYADLTATTPVTALDLDDVGRLLSALAAIGDDDAVAAAATAAFAGIEVLPTGLAATCYRIVAASRHAALMALVEPRSRARFVYLATRPDLKPVQAPRLTAYVAALQAMGRGDDAWVLIDLIWKGPRLPALAAMGDPVPQRSDVLLMREIAVQCPRSGSSTRAAAASSSSSSSQGPAAPAVVPKGLSTGLLDIAMAVLIDQPRSGAWKYQAVQTLWTRIVIAAEWPPTAHALAAYYRALYNSSGAAALPYVMRHLTAVTAAWQRQQPPPPSPVLPVPFYLALLSVLSDGASALASASKPPQRPPLEAVASRRVLRMLQQNDMDVYHQVQRLLPYVTRRHVPHAGVAASVRLPSPPPPPLPRVTAAAGAGLGADPPTSPQDDALIPHMAPLVPVPPSPPSPPPSRPFEWELFSEALLRPPRLTPSPSLLTPTPGTRNP</sequence>
<proteinExistence type="predicted"/>
<name>A0A4V1IU08_9FUNG</name>
<gene>
    <name evidence="3" type="ORF">CXG81DRAFT_28301</name>
</gene>
<dbReference type="PANTHER" id="PTHR13037:SF24">
    <property type="entry name" value="POLYCOMB PROTEIN PCL-RELATED"/>
    <property type="match status" value="1"/>
</dbReference>
<protein>
    <submittedName>
        <fullName evidence="3">Uncharacterized protein</fullName>
    </submittedName>
</protein>
<dbReference type="EMBL" id="ML014345">
    <property type="protein sequence ID" value="RKO98907.1"/>
    <property type="molecule type" value="Genomic_DNA"/>
</dbReference>
<feature type="region of interest" description="Disordered" evidence="2">
    <location>
        <begin position="200"/>
        <end position="227"/>
    </location>
</feature>
<dbReference type="PANTHER" id="PTHR13037">
    <property type="entry name" value="FORMIN"/>
    <property type="match status" value="1"/>
</dbReference>
<keyword evidence="1" id="KW-0945">Host-virus interaction</keyword>
<feature type="region of interest" description="Disordered" evidence="2">
    <location>
        <begin position="467"/>
        <end position="493"/>
    </location>
</feature>
<feature type="region of interest" description="Disordered" evidence="2">
    <location>
        <begin position="62"/>
        <end position="114"/>
    </location>
</feature>
<evidence type="ECO:0000256" key="1">
    <source>
        <dbReference type="ARBA" id="ARBA00022581"/>
    </source>
</evidence>
<feature type="region of interest" description="Disordered" evidence="2">
    <location>
        <begin position="1164"/>
        <end position="1183"/>
    </location>
</feature>
<evidence type="ECO:0000313" key="4">
    <source>
        <dbReference type="Proteomes" id="UP000274922"/>
    </source>
</evidence>
<keyword evidence="4" id="KW-1185">Reference proteome</keyword>
<reference evidence="4" key="1">
    <citation type="journal article" date="2018" name="Nat. Microbiol.">
        <title>Leveraging single-cell genomics to expand the fungal tree of life.</title>
        <authorList>
            <person name="Ahrendt S.R."/>
            <person name="Quandt C.A."/>
            <person name="Ciobanu D."/>
            <person name="Clum A."/>
            <person name="Salamov A."/>
            <person name="Andreopoulos B."/>
            <person name="Cheng J.F."/>
            <person name="Woyke T."/>
            <person name="Pelin A."/>
            <person name="Henrissat B."/>
            <person name="Reynolds N.K."/>
            <person name="Benny G.L."/>
            <person name="Smith M.E."/>
            <person name="James T.Y."/>
            <person name="Grigoriev I.V."/>
        </authorList>
    </citation>
    <scope>NUCLEOTIDE SEQUENCE [LARGE SCALE GENOMIC DNA]</scope>
    <source>
        <strain evidence="4">ATCC 52028</strain>
    </source>
</reference>
<feature type="compositionally biased region" description="Low complexity" evidence="2">
    <location>
        <begin position="216"/>
        <end position="226"/>
    </location>
</feature>
<evidence type="ECO:0000313" key="3">
    <source>
        <dbReference type="EMBL" id="RKO98907.1"/>
    </source>
</evidence>
<feature type="region of interest" description="Disordered" evidence="2">
    <location>
        <begin position="1351"/>
        <end position="1440"/>
    </location>
</feature>
<organism evidence="3 4">
    <name type="scientific">Caulochytrium protostelioides</name>
    <dbReference type="NCBI Taxonomy" id="1555241"/>
    <lineage>
        <taxon>Eukaryota</taxon>
        <taxon>Fungi</taxon>
        <taxon>Fungi incertae sedis</taxon>
        <taxon>Chytridiomycota</taxon>
        <taxon>Chytridiomycota incertae sedis</taxon>
        <taxon>Chytridiomycetes</taxon>
        <taxon>Caulochytriales</taxon>
        <taxon>Caulochytriaceae</taxon>
        <taxon>Caulochytrium</taxon>
    </lineage>
</organism>
<feature type="compositionally biased region" description="Low complexity" evidence="2">
    <location>
        <begin position="62"/>
        <end position="80"/>
    </location>
</feature>
<dbReference type="Proteomes" id="UP000274922">
    <property type="component" value="Unassembled WGS sequence"/>
</dbReference>